<gene>
    <name evidence="2" type="ORF">ACHAXA_010767</name>
</gene>
<evidence type="ECO:0000256" key="1">
    <source>
        <dbReference type="SAM" id="MobiDB-lite"/>
    </source>
</evidence>
<dbReference type="PANTHER" id="PTHR14614">
    <property type="entry name" value="HEPATOCELLULAR CARCINOMA-ASSOCIATED ANTIGEN"/>
    <property type="match status" value="1"/>
</dbReference>
<evidence type="ECO:0000313" key="2">
    <source>
        <dbReference type="EMBL" id="KAL3807965.1"/>
    </source>
</evidence>
<name>A0ABD3R506_9STRA</name>
<dbReference type="InterPro" id="IPR019410">
    <property type="entry name" value="Methyltransf_16"/>
</dbReference>
<comment type="caution">
    <text evidence="2">The sequence shown here is derived from an EMBL/GenBank/DDBJ whole genome shotgun (WGS) entry which is preliminary data.</text>
</comment>
<reference evidence="2 3" key="1">
    <citation type="submission" date="2024-10" db="EMBL/GenBank/DDBJ databases">
        <title>Updated reference genomes for cyclostephanoid diatoms.</title>
        <authorList>
            <person name="Roberts W.R."/>
            <person name="Alverson A.J."/>
        </authorList>
    </citation>
    <scope>NUCLEOTIDE SEQUENCE [LARGE SCALE GENOMIC DNA]</scope>
    <source>
        <strain evidence="2 3">AJA228-03</strain>
    </source>
</reference>
<accession>A0ABD3R506</accession>
<dbReference type="EMBL" id="JALLPB020000564">
    <property type="protein sequence ID" value="KAL3807965.1"/>
    <property type="molecule type" value="Genomic_DNA"/>
</dbReference>
<dbReference type="SUPFAM" id="SSF53335">
    <property type="entry name" value="S-adenosyl-L-methionine-dependent methyltransferases"/>
    <property type="match status" value="1"/>
</dbReference>
<keyword evidence="3" id="KW-1185">Reference proteome</keyword>
<evidence type="ECO:0000313" key="3">
    <source>
        <dbReference type="Proteomes" id="UP001530377"/>
    </source>
</evidence>
<protein>
    <submittedName>
        <fullName evidence="2">Uncharacterized protein</fullName>
    </submittedName>
</protein>
<dbReference type="PANTHER" id="PTHR14614:SF165">
    <property type="entry name" value="FAM86 N-TERMINAL DOMAIN-CONTAINING PROTEIN"/>
    <property type="match status" value="1"/>
</dbReference>
<sequence length="302" mass="33797">MDDVDAEMDDGGRIGGGGRKVENEDDGIVHEFDFISCGGRGRRNDYHAEEGDYDADEEGNRPTVLIRELPIANADDPFGRSPIEDTTGLGIWCASVVMSRWMASCDMVRRMRGMSIIELGAGCGAPSITAAVYGRPRSVTISDLNPDTIENARYNIGLNRLDRAYDDDDDGDALDRTFVTATSIDWADESTYPISNGKFDYVICSDCIYQRDIAHLLRRAVAGLLDPDRGTFLYVAPMGGRDGLEEFISEMKSDGGFECIRSEIAPDQYRENPLRSGDEEDFFLHFHELTSNMYVLYEFRRR</sequence>
<proteinExistence type="predicted"/>
<feature type="region of interest" description="Disordered" evidence="1">
    <location>
        <begin position="1"/>
        <end position="23"/>
    </location>
</feature>
<dbReference type="CDD" id="cd02440">
    <property type="entry name" value="AdoMet_MTases"/>
    <property type="match status" value="1"/>
</dbReference>
<dbReference type="Gene3D" id="3.40.50.150">
    <property type="entry name" value="Vaccinia Virus protein VP39"/>
    <property type="match status" value="1"/>
</dbReference>
<dbReference type="Pfam" id="PF10294">
    <property type="entry name" value="Methyltransf_16"/>
    <property type="match status" value="1"/>
</dbReference>
<dbReference type="InterPro" id="IPR029063">
    <property type="entry name" value="SAM-dependent_MTases_sf"/>
</dbReference>
<dbReference type="Proteomes" id="UP001530377">
    <property type="component" value="Unassembled WGS sequence"/>
</dbReference>
<organism evidence="2 3">
    <name type="scientific">Cyclostephanos tholiformis</name>
    <dbReference type="NCBI Taxonomy" id="382380"/>
    <lineage>
        <taxon>Eukaryota</taxon>
        <taxon>Sar</taxon>
        <taxon>Stramenopiles</taxon>
        <taxon>Ochrophyta</taxon>
        <taxon>Bacillariophyta</taxon>
        <taxon>Coscinodiscophyceae</taxon>
        <taxon>Thalassiosirophycidae</taxon>
        <taxon>Stephanodiscales</taxon>
        <taxon>Stephanodiscaceae</taxon>
        <taxon>Cyclostephanos</taxon>
    </lineage>
</organism>
<dbReference type="AlphaFoldDB" id="A0ABD3R506"/>